<evidence type="ECO:0000313" key="2">
    <source>
        <dbReference type="EMBL" id="CAK9276982.1"/>
    </source>
</evidence>
<evidence type="ECO:0000256" key="1">
    <source>
        <dbReference type="SAM" id="MobiDB-lite"/>
    </source>
</evidence>
<reference evidence="2" key="1">
    <citation type="submission" date="2024-02" db="EMBL/GenBank/DDBJ databases">
        <authorList>
            <consortium name="ELIXIR-Norway"/>
            <consortium name="Elixir Norway"/>
        </authorList>
    </citation>
    <scope>NUCLEOTIDE SEQUENCE</scope>
</reference>
<accession>A0ABP0XCX8</accession>
<feature type="region of interest" description="Disordered" evidence="1">
    <location>
        <begin position="40"/>
        <end position="64"/>
    </location>
</feature>
<keyword evidence="3" id="KW-1185">Reference proteome</keyword>
<dbReference type="EMBL" id="OZ020103">
    <property type="protein sequence ID" value="CAK9276982.1"/>
    <property type="molecule type" value="Genomic_DNA"/>
</dbReference>
<proteinExistence type="predicted"/>
<sequence>MSSRLTASSSSQSPHYLRSITVKVLGTIKAVLSVDDKANEDDFENDAEEEDIINDKDYKEKDEDDVDDDDKVVKLVKMKNILIKMMIPWC</sequence>
<dbReference type="Proteomes" id="UP001497444">
    <property type="component" value="Chromosome 8"/>
</dbReference>
<organism evidence="2 3">
    <name type="scientific">Sphagnum jensenii</name>
    <dbReference type="NCBI Taxonomy" id="128206"/>
    <lineage>
        <taxon>Eukaryota</taxon>
        <taxon>Viridiplantae</taxon>
        <taxon>Streptophyta</taxon>
        <taxon>Embryophyta</taxon>
        <taxon>Bryophyta</taxon>
        <taxon>Sphagnophytina</taxon>
        <taxon>Sphagnopsida</taxon>
        <taxon>Sphagnales</taxon>
        <taxon>Sphagnaceae</taxon>
        <taxon>Sphagnum</taxon>
    </lineage>
</organism>
<name>A0ABP0XCX8_9BRYO</name>
<feature type="compositionally biased region" description="Acidic residues" evidence="1">
    <location>
        <begin position="40"/>
        <end position="52"/>
    </location>
</feature>
<evidence type="ECO:0000313" key="3">
    <source>
        <dbReference type="Proteomes" id="UP001497444"/>
    </source>
</evidence>
<protein>
    <submittedName>
        <fullName evidence="2">Uncharacterized protein</fullName>
    </submittedName>
</protein>
<gene>
    <name evidence="2" type="ORF">CSSPJE1EN1_LOCUS22460</name>
</gene>